<proteinExistence type="predicted"/>
<protein>
    <submittedName>
        <fullName evidence="1">Uncharacterized protein</fullName>
    </submittedName>
</protein>
<dbReference type="EMBL" id="GBXM01097640">
    <property type="protein sequence ID" value="JAH10937.1"/>
    <property type="molecule type" value="Transcribed_RNA"/>
</dbReference>
<organism evidence="1">
    <name type="scientific">Anguilla anguilla</name>
    <name type="common">European freshwater eel</name>
    <name type="synonym">Muraena anguilla</name>
    <dbReference type="NCBI Taxonomy" id="7936"/>
    <lineage>
        <taxon>Eukaryota</taxon>
        <taxon>Metazoa</taxon>
        <taxon>Chordata</taxon>
        <taxon>Craniata</taxon>
        <taxon>Vertebrata</taxon>
        <taxon>Euteleostomi</taxon>
        <taxon>Actinopterygii</taxon>
        <taxon>Neopterygii</taxon>
        <taxon>Teleostei</taxon>
        <taxon>Anguilliformes</taxon>
        <taxon>Anguillidae</taxon>
        <taxon>Anguilla</taxon>
    </lineage>
</organism>
<sequence>MMVFDRSLQGYSGP</sequence>
<reference evidence="1" key="2">
    <citation type="journal article" date="2015" name="Fish Shellfish Immunol.">
        <title>Early steps in the European eel (Anguilla anguilla)-Vibrio vulnificus interaction in the gills: Role of the RtxA13 toxin.</title>
        <authorList>
            <person name="Callol A."/>
            <person name="Pajuelo D."/>
            <person name="Ebbesson L."/>
            <person name="Teles M."/>
            <person name="MacKenzie S."/>
            <person name="Amaro C."/>
        </authorList>
    </citation>
    <scope>NUCLEOTIDE SEQUENCE</scope>
</reference>
<accession>A0A0E9Q340</accession>
<reference evidence="1" key="1">
    <citation type="submission" date="2014-11" db="EMBL/GenBank/DDBJ databases">
        <authorList>
            <person name="Amaro Gonzalez C."/>
        </authorList>
    </citation>
    <scope>NUCLEOTIDE SEQUENCE</scope>
</reference>
<name>A0A0E9Q340_ANGAN</name>
<evidence type="ECO:0000313" key="1">
    <source>
        <dbReference type="EMBL" id="JAH10937.1"/>
    </source>
</evidence>